<dbReference type="Gene3D" id="3.20.20.70">
    <property type="entry name" value="Aldolase class I"/>
    <property type="match status" value="1"/>
</dbReference>
<keyword evidence="12" id="KW-1185">Reference proteome</keyword>
<comment type="caution">
    <text evidence="11">The sequence shown here is derived from an EMBL/GenBank/DDBJ whole genome shotgun (WGS) entry which is preliminary data.</text>
</comment>
<dbReference type="CDD" id="cd04730">
    <property type="entry name" value="NPD_like"/>
    <property type="match status" value="1"/>
</dbReference>
<dbReference type="RefSeq" id="WP_377743094.1">
    <property type="nucleotide sequence ID" value="NZ_JBHRXJ010000003.1"/>
</dbReference>
<reference evidence="12" key="1">
    <citation type="journal article" date="2019" name="Int. J. Syst. Evol. Microbiol.">
        <title>The Global Catalogue of Microorganisms (GCM) 10K type strain sequencing project: providing services to taxonomists for standard genome sequencing and annotation.</title>
        <authorList>
            <consortium name="The Broad Institute Genomics Platform"/>
            <consortium name="The Broad Institute Genome Sequencing Center for Infectious Disease"/>
            <person name="Wu L."/>
            <person name="Ma J."/>
        </authorList>
    </citation>
    <scope>NUCLEOTIDE SEQUENCE [LARGE SCALE GENOMIC DNA]</scope>
    <source>
        <strain evidence="12">KCTC 42899</strain>
    </source>
</reference>
<dbReference type="InterPro" id="IPR013785">
    <property type="entry name" value="Aldolase_TIM"/>
</dbReference>
<dbReference type="SUPFAM" id="SSF51412">
    <property type="entry name" value="Inosine monophosphate dehydrogenase (IMPDH)"/>
    <property type="match status" value="1"/>
</dbReference>
<dbReference type="Pfam" id="PF03060">
    <property type="entry name" value="NMO"/>
    <property type="match status" value="1"/>
</dbReference>
<keyword evidence="6 11" id="KW-0560">Oxidoreductase</keyword>
<feature type="signal peptide" evidence="10">
    <location>
        <begin position="1"/>
        <end position="31"/>
    </location>
</feature>
<dbReference type="EMBL" id="JBHRXJ010000003">
    <property type="protein sequence ID" value="MFC3527583.1"/>
    <property type="molecule type" value="Genomic_DNA"/>
</dbReference>
<evidence type="ECO:0000256" key="5">
    <source>
        <dbReference type="ARBA" id="ARBA00022643"/>
    </source>
</evidence>
<evidence type="ECO:0000256" key="8">
    <source>
        <dbReference type="ARBA" id="ARBA00031155"/>
    </source>
</evidence>
<keyword evidence="7" id="KW-0503">Monooxygenase</keyword>
<dbReference type="InterPro" id="IPR004136">
    <property type="entry name" value="NMO"/>
</dbReference>
<evidence type="ECO:0000256" key="3">
    <source>
        <dbReference type="ARBA" id="ARBA00022575"/>
    </source>
</evidence>
<keyword evidence="4" id="KW-0285">Flavoprotein</keyword>
<feature type="chain" id="PRO_5047499656" description="Propionate 3-nitronate monooxygenase" evidence="10">
    <location>
        <begin position="32"/>
        <end position="356"/>
    </location>
</feature>
<evidence type="ECO:0000313" key="12">
    <source>
        <dbReference type="Proteomes" id="UP001595721"/>
    </source>
</evidence>
<name>A0ABV7R3N8_9RHOB</name>
<comment type="cofactor">
    <cofactor evidence="1">
        <name>FMN</name>
        <dbReference type="ChEBI" id="CHEBI:58210"/>
    </cofactor>
</comment>
<gene>
    <name evidence="11" type="ORF">ACFOMH_05305</name>
</gene>
<evidence type="ECO:0000256" key="10">
    <source>
        <dbReference type="SAM" id="SignalP"/>
    </source>
</evidence>
<comment type="catalytic activity">
    <reaction evidence="9">
        <text>3 propionate 3-nitronate + 3 O2 + H2O = 3 3-oxopropanoate + 2 nitrate + nitrite + H2O2 + 3 H(+)</text>
        <dbReference type="Rhea" id="RHEA:57332"/>
        <dbReference type="ChEBI" id="CHEBI:15377"/>
        <dbReference type="ChEBI" id="CHEBI:15378"/>
        <dbReference type="ChEBI" id="CHEBI:15379"/>
        <dbReference type="ChEBI" id="CHEBI:16240"/>
        <dbReference type="ChEBI" id="CHEBI:16301"/>
        <dbReference type="ChEBI" id="CHEBI:17632"/>
        <dbReference type="ChEBI" id="CHEBI:33190"/>
        <dbReference type="ChEBI" id="CHEBI:136067"/>
    </reaction>
</comment>
<evidence type="ECO:0000313" key="11">
    <source>
        <dbReference type="EMBL" id="MFC3527583.1"/>
    </source>
</evidence>
<keyword evidence="5" id="KW-0288">FMN</keyword>
<proteinExistence type="inferred from homology"/>
<protein>
    <recommendedName>
        <fullName evidence="8">Propionate 3-nitronate monooxygenase</fullName>
    </recommendedName>
</protein>
<sequence length="356" mass="37107">MMQARNLNEMLAIRLPILQAPMAGTSTPAMAAAVSEAGGLGALGLGAATVEAAAQAIRDTQERTSRAFNVNFFCHAPRPPDPAGDRVWIDRAAPLFQGFGARPPAELHDIYDSFRSHDRLLGMVLELRPRVVSFHFGLPQPHQIAAMRAAGLILMASATSLDEARQIRDAGLDAVIAQGWEAGGHRGIFDPAAPDARLSAEDLTRTLVREIPLPVIAAGGIMDGGDIGRALSWGAQAAQLGTAFVGCPESAADAAYRARLSQGGETVMTPVISGRPARCLSNSFTDWGAGVTADAVAAYPRAYDLGKALNAAAKAAGQTGYGAQWSGMGASRARAMPVSRLMAALADELAAFRSAP</sequence>
<dbReference type="GO" id="GO:0016491">
    <property type="term" value="F:oxidoreductase activity"/>
    <property type="evidence" value="ECO:0007669"/>
    <property type="project" value="UniProtKB-KW"/>
</dbReference>
<evidence type="ECO:0000256" key="7">
    <source>
        <dbReference type="ARBA" id="ARBA00023033"/>
    </source>
</evidence>
<comment type="similarity">
    <text evidence="2">Belongs to the nitronate monooxygenase family. NMO class I subfamily.</text>
</comment>
<keyword evidence="10" id="KW-0732">Signal</keyword>
<dbReference type="Proteomes" id="UP001595721">
    <property type="component" value="Unassembled WGS sequence"/>
</dbReference>
<evidence type="ECO:0000256" key="9">
    <source>
        <dbReference type="ARBA" id="ARBA00049401"/>
    </source>
</evidence>
<evidence type="ECO:0000256" key="1">
    <source>
        <dbReference type="ARBA" id="ARBA00001917"/>
    </source>
</evidence>
<evidence type="ECO:0000256" key="2">
    <source>
        <dbReference type="ARBA" id="ARBA00009881"/>
    </source>
</evidence>
<evidence type="ECO:0000256" key="6">
    <source>
        <dbReference type="ARBA" id="ARBA00023002"/>
    </source>
</evidence>
<dbReference type="PANTHER" id="PTHR42747:SF3">
    <property type="entry name" value="NITRONATE MONOOXYGENASE-RELATED"/>
    <property type="match status" value="1"/>
</dbReference>
<accession>A0ABV7R3N8</accession>
<evidence type="ECO:0000256" key="4">
    <source>
        <dbReference type="ARBA" id="ARBA00022630"/>
    </source>
</evidence>
<keyword evidence="3" id="KW-0216">Detoxification</keyword>
<organism evidence="11 12">
    <name type="scientific">Paracoccus mangrovi</name>
    <dbReference type="NCBI Taxonomy" id="1715645"/>
    <lineage>
        <taxon>Bacteria</taxon>
        <taxon>Pseudomonadati</taxon>
        <taxon>Pseudomonadota</taxon>
        <taxon>Alphaproteobacteria</taxon>
        <taxon>Rhodobacterales</taxon>
        <taxon>Paracoccaceae</taxon>
        <taxon>Paracoccus</taxon>
    </lineage>
</organism>
<dbReference type="PANTHER" id="PTHR42747">
    <property type="entry name" value="NITRONATE MONOOXYGENASE-RELATED"/>
    <property type="match status" value="1"/>
</dbReference>